<dbReference type="GO" id="GO:0016853">
    <property type="term" value="F:isomerase activity"/>
    <property type="evidence" value="ECO:0007669"/>
    <property type="project" value="UniProtKB-KW"/>
</dbReference>
<dbReference type="PANTHER" id="PTHR10937">
    <property type="entry name" value="GLUCOSAMINE--FRUCTOSE-6-PHOSPHATE AMINOTRANSFERASE, ISOMERIZING"/>
    <property type="match status" value="1"/>
</dbReference>
<protein>
    <submittedName>
        <fullName evidence="2">Phosphosugar isomerase</fullName>
    </submittedName>
</protein>
<accession>A0A0R2H6C4</accession>
<dbReference type="Gene3D" id="3.40.50.10490">
    <property type="entry name" value="Glucose-6-phosphate isomerase like protein, domain 1"/>
    <property type="match status" value="1"/>
</dbReference>
<dbReference type="InterPro" id="IPR001347">
    <property type="entry name" value="SIS_dom"/>
</dbReference>
<dbReference type="GO" id="GO:0097367">
    <property type="term" value="F:carbohydrate derivative binding"/>
    <property type="evidence" value="ECO:0007669"/>
    <property type="project" value="InterPro"/>
</dbReference>
<dbReference type="InterPro" id="IPR035488">
    <property type="entry name" value="FrlB_SIS"/>
</dbReference>
<reference evidence="2 3" key="1">
    <citation type="journal article" date="2015" name="Genome Announc.">
        <title>Expanding the biotechnology potential of lactobacilli through comparative genomics of 213 strains and associated genera.</title>
        <authorList>
            <person name="Sun Z."/>
            <person name="Harris H.M."/>
            <person name="McCann A."/>
            <person name="Guo C."/>
            <person name="Argimon S."/>
            <person name="Zhang W."/>
            <person name="Yang X."/>
            <person name="Jeffery I.B."/>
            <person name="Cooney J.C."/>
            <person name="Kagawa T.F."/>
            <person name="Liu W."/>
            <person name="Song Y."/>
            <person name="Salvetti E."/>
            <person name="Wrobel A."/>
            <person name="Rasinkangas P."/>
            <person name="Parkhill J."/>
            <person name="Rea M.C."/>
            <person name="O'Sullivan O."/>
            <person name="Ritari J."/>
            <person name="Douillard F.P."/>
            <person name="Paul Ross R."/>
            <person name="Yang R."/>
            <person name="Briner A.E."/>
            <person name="Felis G.E."/>
            <person name="de Vos W.M."/>
            <person name="Barrangou R."/>
            <person name="Klaenhammer T.R."/>
            <person name="Caufield P.W."/>
            <person name="Cui Y."/>
            <person name="Zhang H."/>
            <person name="O'Toole P.W."/>
        </authorList>
    </citation>
    <scope>NUCLEOTIDE SEQUENCE [LARGE SCALE GENOMIC DNA]</scope>
    <source>
        <strain evidence="2 3">DSM 14792</strain>
    </source>
</reference>
<dbReference type="PATRIC" id="fig|148604.4.peg.1197"/>
<comment type="caution">
    <text evidence="2">The sequence shown here is derived from an EMBL/GenBank/DDBJ whole genome shotgun (WGS) entry which is preliminary data.</text>
</comment>
<dbReference type="Gene3D" id="3.40.50.12570">
    <property type="match status" value="1"/>
</dbReference>
<evidence type="ECO:0000313" key="3">
    <source>
        <dbReference type="Proteomes" id="UP000051639"/>
    </source>
</evidence>
<dbReference type="PANTHER" id="PTHR10937:SF14">
    <property type="entry name" value="FRUCTOSELYSINE 6-PHOSPHATE DEGLYCASE"/>
    <property type="match status" value="1"/>
</dbReference>
<dbReference type="GO" id="GO:0006047">
    <property type="term" value="P:UDP-N-acetylglucosamine metabolic process"/>
    <property type="evidence" value="ECO:0007669"/>
    <property type="project" value="TreeGrafter"/>
</dbReference>
<name>A0A0R2H6C4_9LACO</name>
<feature type="domain" description="SIS" evidence="1">
    <location>
        <begin position="13"/>
        <end position="154"/>
    </location>
</feature>
<dbReference type="EMBL" id="JQBA01000003">
    <property type="protein sequence ID" value="KRN45418.1"/>
    <property type="molecule type" value="Genomic_DNA"/>
</dbReference>
<dbReference type="RefSeq" id="WP_056993747.1">
    <property type="nucleotide sequence ID" value="NZ_CANCVZ010000001.1"/>
</dbReference>
<dbReference type="Gene3D" id="1.10.10.2240">
    <property type="match status" value="1"/>
</dbReference>
<evidence type="ECO:0000313" key="2">
    <source>
        <dbReference type="EMBL" id="KRN45418.1"/>
    </source>
</evidence>
<proteinExistence type="predicted"/>
<dbReference type="GO" id="GO:0004360">
    <property type="term" value="F:glutamine-fructose-6-phosphate transaminase (isomerizing) activity"/>
    <property type="evidence" value="ECO:0007669"/>
    <property type="project" value="TreeGrafter"/>
</dbReference>
<sequence length="329" mass="36984">MEKVTTQTELKQVVKTILSQQTVKNLTFIGCGASMSELYAAYYYGQQNATEVGIHLLQANEFNYAKPAYFGENSVAIVASLGGTTKESVMAVQKAKQWGATVIALTYQEDSALTKEADYTLVHKFFESYAAKASKQKVALGFTVELLYALEKTPLYREMLAGLEAVDEIANTAAANTENEAVQFAENYKDVSTIHVLASGANYGVAYSTGMFLFMEMQWINGVVLDSGEFFHGPFELAVKNAPYLLFMSDGQTRHLDARALEFLQRFSTKYTVIDAKDYWLDSKIDKQVVDYFDPMVLTAVMRGFAEKLGELRKHPLSKRRYMWKLENY</sequence>
<dbReference type="GO" id="GO:0006487">
    <property type="term" value="P:protein N-linked glycosylation"/>
    <property type="evidence" value="ECO:0007669"/>
    <property type="project" value="TreeGrafter"/>
</dbReference>
<keyword evidence="3" id="KW-1185">Reference proteome</keyword>
<evidence type="ECO:0000259" key="1">
    <source>
        <dbReference type="PROSITE" id="PS51464"/>
    </source>
</evidence>
<dbReference type="InterPro" id="IPR046348">
    <property type="entry name" value="SIS_dom_sf"/>
</dbReference>
<gene>
    <name evidence="2" type="ORF">IV41_GL001159</name>
</gene>
<dbReference type="CDD" id="cd05710">
    <property type="entry name" value="SIS_1"/>
    <property type="match status" value="1"/>
</dbReference>
<keyword evidence="2" id="KW-0413">Isomerase</keyword>
<dbReference type="Proteomes" id="UP000051639">
    <property type="component" value="Unassembled WGS sequence"/>
</dbReference>
<dbReference type="OrthoDB" id="9782098at2"/>
<dbReference type="PROSITE" id="PS51464">
    <property type="entry name" value="SIS"/>
    <property type="match status" value="1"/>
</dbReference>
<dbReference type="SUPFAM" id="SSF53697">
    <property type="entry name" value="SIS domain"/>
    <property type="match status" value="1"/>
</dbReference>
<dbReference type="GO" id="GO:0006002">
    <property type="term" value="P:fructose 6-phosphate metabolic process"/>
    <property type="evidence" value="ECO:0007669"/>
    <property type="project" value="TreeGrafter"/>
</dbReference>
<dbReference type="AlphaFoldDB" id="A0A0R2H6C4"/>
<dbReference type="Pfam" id="PF01380">
    <property type="entry name" value="SIS"/>
    <property type="match status" value="1"/>
</dbReference>
<organism evidence="2 3">
    <name type="scientific">Limosilactobacillus ingluviei</name>
    <dbReference type="NCBI Taxonomy" id="148604"/>
    <lineage>
        <taxon>Bacteria</taxon>
        <taxon>Bacillati</taxon>
        <taxon>Bacillota</taxon>
        <taxon>Bacilli</taxon>
        <taxon>Lactobacillales</taxon>
        <taxon>Lactobacillaceae</taxon>
        <taxon>Limosilactobacillus</taxon>
    </lineage>
</organism>